<dbReference type="EMBL" id="GU474844">
    <property type="protein sequence ID" value="ADI16695.1"/>
    <property type="molecule type" value="Genomic_DNA"/>
</dbReference>
<sequence>MQPGEKTRAPLRTWESDQVHAPAHLRLTVVFHPDLTRIGASMKLGVVDASGIMRLDASVIGRNAPLCRDDPALAKQHLSRRALIHSHHSKISRAAIAQRLKQLGASK</sequence>
<accession>E0XQK4</accession>
<proteinExistence type="predicted"/>
<organism evidence="1">
    <name type="scientific">uncultured gamma proteobacterium HF0010_05D02</name>
    <dbReference type="NCBI Taxonomy" id="710978"/>
    <lineage>
        <taxon>Bacteria</taxon>
        <taxon>Pseudomonadati</taxon>
        <taxon>Pseudomonadota</taxon>
        <taxon>Gammaproteobacteria</taxon>
        <taxon>environmental samples</taxon>
    </lineage>
</organism>
<reference evidence="1" key="1">
    <citation type="journal article" date="2011" name="Environ. Microbiol.">
        <title>Time-series analyses of Monterey Bay coastal microbial picoplankton using a 'genome proxy' microarray.</title>
        <authorList>
            <person name="Rich V.I."/>
            <person name="Pham V.D."/>
            <person name="Eppley J."/>
            <person name="Shi Y."/>
            <person name="DeLong E.F."/>
        </authorList>
    </citation>
    <scope>NUCLEOTIDE SEQUENCE</scope>
</reference>
<name>E0XQK4_9GAMM</name>
<evidence type="ECO:0000313" key="1">
    <source>
        <dbReference type="EMBL" id="ADI16695.1"/>
    </source>
</evidence>
<protein>
    <submittedName>
        <fullName evidence="1">Uncharacterized protein</fullName>
    </submittedName>
</protein>
<dbReference type="AlphaFoldDB" id="E0XQK4"/>